<gene>
    <name evidence="10" type="ORF">SAMN05192564_106247</name>
</gene>
<dbReference type="GO" id="GO:0051607">
    <property type="term" value="P:defense response to virus"/>
    <property type="evidence" value="ECO:0007669"/>
    <property type="project" value="UniProtKB-KW"/>
</dbReference>
<evidence type="ECO:0000259" key="9">
    <source>
        <dbReference type="Pfam" id="PF18967"/>
    </source>
</evidence>
<protein>
    <recommendedName>
        <fullName evidence="9">Pycsar effector protein domain-containing protein</fullName>
    </recommendedName>
</protein>
<keyword evidence="5 8" id="KW-1133">Transmembrane helix</keyword>
<evidence type="ECO:0000256" key="1">
    <source>
        <dbReference type="ARBA" id="ARBA00004236"/>
    </source>
</evidence>
<feature type="transmembrane region" description="Helical" evidence="8">
    <location>
        <begin position="161"/>
        <end position="180"/>
    </location>
</feature>
<dbReference type="GO" id="GO:0000166">
    <property type="term" value="F:nucleotide binding"/>
    <property type="evidence" value="ECO:0007669"/>
    <property type="project" value="UniProtKB-KW"/>
</dbReference>
<organism evidence="10 11">
    <name type="scientific">Paraburkholderia sartisoli</name>
    <dbReference type="NCBI Taxonomy" id="83784"/>
    <lineage>
        <taxon>Bacteria</taxon>
        <taxon>Pseudomonadati</taxon>
        <taxon>Pseudomonadota</taxon>
        <taxon>Betaproteobacteria</taxon>
        <taxon>Burkholderiales</taxon>
        <taxon>Burkholderiaceae</taxon>
        <taxon>Paraburkholderia</taxon>
    </lineage>
</organism>
<dbReference type="AlphaFoldDB" id="A0A1H4GT43"/>
<evidence type="ECO:0000256" key="5">
    <source>
        <dbReference type="ARBA" id="ARBA00022989"/>
    </source>
</evidence>
<reference evidence="11" key="1">
    <citation type="submission" date="2016-10" db="EMBL/GenBank/DDBJ databases">
        <authorList>
            <person name="Varghese N."/>
            <person name="Submissions S."/>
        </authorList>
    </citation>
    <scope>NUCLEOTIDE SEQUENCE [LARGE SCALE GENOMIC DNA]</scope>
    <source>
        <strain evidence="11">LMG 24000</strain>
    </source>
</reference>
<keyword evidence="3 8" id="KW-0812">Transmembrane</keyword>
<dbReference type="OrthoDB" id="9131388at2"/>
<keyword evidence="7 8" id="KW-0472">Membrane</keyword>
<evidence type="ECO:0000256" key="7">
    <source>
        <dbReference type="ARBA" id="ARBA00023136"/>
    </source>
</evidence>
<evidence type="ECO:0000256" key="6">
    <source>
        <dbReference type="ARBA" id="ARBA00023118"/>
    </source>
</evidence>
<dbReference type="Proteomes" id="UP000198638">
    <property type="component" value="Unassembled WGS sequence"/>
</dbReference>
<evidence type="ECO:0000256" key="3">
    <source>
        <dbReference type="ARBA" id="ARBA00022692"/>
    </source>
</evidence>
<evidence type="ECO:0000256" key="2">
    <source>
        <dbReference type="ARBA" id="ARBA00022475"/>
    </source>
</evidence>
<evidence type="ECO:0000313" key="10">
    <source>
        <dbReference type="EMBL" id="SEB11792.1"/>
    </source>
</evidence>
<evidence type="ECO:0000313" key="11">
    <source>
        <dbReference type="Proteomes" id="UP000198638"/>
    </source>
</evidence>
<name>A0A1H4GT43_9BURK</name>
<evidence type="ECO:0000256" key="8">
    <source>
        <dbReference type="SAM" id="Phobius"/>
    </source>
</evidence>
<sequence>MANPRECDDQQKLLLEIIKRFDSYINSSNSKIAIILSYCMAYIGGLGFKLVDVSDKRTHDVAWWGLLLVSLLSIVVTLWAARYAYLALHPRVPPGRAAHEVPSAIFFGDVARHPGGRDGYAASLRAMTDEEVVKDLSGQTHALADIASRKYALLAKATNCLVWAQIPLFGVILVVLLTALQKQPT</sequence>
<feature type="transmembrane region" description="Helical" evidence="8">
    <location>
        <begin position="63"/>
        <end position="85"/>
    </location>
</feature>
<dbReference type="InterPro" id="IPR043760">
    <property type="entry name" value="PycTM_dom"/>
</dbReference>
<accession>A0A1H4GT43</accession>
<keyword evidence="2" id="KW-1003">Cell membrane</keyword>
<feature type="domain" description="Pycsar effector protein" evidence="9">
    <location>
        <begin position="14"/>
        <end position="176"/>
    </location>
</feature>
<keyword evidence="6" id="KW-0051">Antiviral defense</keyword>
<feature type="transmembrane region" description="Helical" evidence="8">
    <location>
        <begin position="32"/>
        <end position="51"/>
    </location>
</feature>
<comment type="subcellular location">
    <subcellularLocation>
        <location evidence="1">Cell membrane</location>
    </subcellularLocation>
</comment>
<evidence type="ECO:0000256" key="4">
    <source>
        <dbReference type="ARBA" id="ARBA00022741"/>
    </source>
</evidence>
<keyword evidence="4" id="KW-0547">Nucleotide-binding</keyword>
<dbReference type="STRING" id="83784.SAMN05192564_106247"/>
<proteinExistence type="predicted"/>
<dbReference type="EMBL" id="FNRQ01000006">
    <property type="protein sequence ID" value="SEB11792.1"/>
    <property type="molecule type" value="Genomic_DNA"/>
</dbReference>
<dbReference type="RefSeq" id="WP_090535538.1">
    <property type="nucleotide sequence ID" value="NZ_FNRQ01000006.1"/>
</dbReference>
<dbReference type="GO" id="GO:0005886">
    <property type="term" value="C:plasma membrane"/>
    <property type="evidence" value="ECO:0007669"/>
    <property type="project" value="UniProtKB-SubCell"/>
</dbReference>
<keyword evidence="11" id="KW-1185">Reference proteome</keyword>
<dbReference type="Pfam" id="PF18967">
    <property type="entry name" value="PycTM"/>
    <property type="match status" value="1"/>
</dbReference>